<gene>
    <name evidence="3" type="ORF">NXT3_CH01690</name>
</gene>
<evidence type="ECO:0000256" key="1">
    <source>
        <dbReference type="ARBA" id="ARBA00006987"/>
    </source>
</evidence>
<dbReference type="InterPro" id="IPR006311">
    <property type="entry name" value="TAT_signal"/>
</dbReference>
<evidence type="ECO:0000313" key="4">
    <source>
        <dbReference type="Proteomes" id="UP000239340"/>
    </source>
</evidence>
<dbReference type="PANTHER" id="PTHR42928">
    <property type="entry name" value="TRICARBOXYLATE-BINDING PROTEIN"/>
    <property type="match status" value="1"/>
</dbReference>
<dbReference type="Pfam" id="PF03401">
    <property type="entry name" value="TctC"/>
    <property type="match status" value="1"/>
</dbReference>
<dbReference type="AlphaFoldDB" id="A0A2L0H472"/>
<evidence type="ECO:0000256" key="2">
    <source>
        <dbReference type="SAM" id="SignalP"/>
    </source>
</evidence>
<dbReference type="CDD" id="cd07012">
    <property type="entry name" value="PBP2_Bug_TTT"/>
    <property type="match status" value="1"/>
</dbReference>
<dbReference type="InterPro" id="IPR042100">
    <property type="entry name" value="Bug_dom1"/>
</dbReference>
<keyword evidence="2" id="KW-0732">Signal</keyword>
<reference evidence="3 4" key="1">
    <citation type="submission" date="2017-10" db="EMBL/GenBank/DDBJ databases">
        <title>Analysis of the genome sequences of Rhizobium populations associated to common bean (phaseolus vulgaris).</title>
        <authorList>
            <person name="Bustos P."/>
            <person name="Santamaria R.I."/>
            <person name="Miranda-Sanchez F."/>
            <person name="Perez-Carrascal O."/>
            <person name="Juarez S."/>
            <person name="Lozano L."/>
            <person name="Martinez-Flores I."/>
            <person name="Vinuesa P."/>
            <person name="Martinez-Romero E."/>
            <person name="Cevallos M.A."/>
            <person name="Romero D."/>
            <person name="Davila G."/>
            <person name="Gonzalez V."/>
        </authorList>
    </citation>
    <scope>NUCLEOTIDE SEQUENCE [LARGE SCALE GENOMIC DNA]</scope>
    <source>
        <strain evidence="3 4">NXT3</strain>
    </source>
</reference>
<dbReference type="Proteomes" id="UP000239340">
    <property type="component" value="Chromosome"/>
</dbReference>
<dbReference type="EMBL" id="CP024307">
    <property type="protein sequence ID" value="AUX76263.1"/>
    <property type="molecule type" value="Genomic_DNA"/>
</dbReference>
<feature type="signal peptide" evidence="2">
    <location>
        <begin position="1"/>
        <end position="31"/>
    </location>
</feature>
<dbReference type="PROSITE" id="PS51318">
    <property type="entry name" value="TAT"/>
    <property type="match status" value="1"/>
</dbReference>
<proteinExistence type="inferred from homology"/>
<evidence type="ECO:0000313" key="3">
    <source>
        <dbReference type="EMBL" id="AUX76263.1"/>
    </source>
</evidence>
<dbReference type="PANTHER" id="PTHR42928:SF3">
    <property type="entry name" value="UPF0065 PROTEIN YFLP"/>
    <property type="match status" value="1"/>
</dbReference>
<dbReference type="InterPro" id="IPR005064">
    <property type="entry name" value="BUG"/>
</dbReference>
<comment type="similarity">
    <text evidence="1">Belongs to the UPF0065 (bug) family.</text>
</comment>
<dbReference type="SUPFAM" id="SSF53850">
    <property type="entry name" value="Periplasmic binding protein-like II"/>
    <property type="match status" value="1"/>
</dbReference>
<name>A0A2L0H472_RHIFR</name>
<dbReference type="Gene3D" id="3.40.190.150">
    <property type="entry name" value="Bordetella uptake gene, domain 1"/>
    <property type="match status" value="1"/>
</dbReference>
<sequence length="327" mass="34232">MKKVTRRVFSTLLAAAATAMLIHQTAVPAFAEEQLESLHIMAPSSPGSGYDQLARAVQTILQEDKITGPVEVQNVAGGGGTVGLSQFVTTKPRHPSAMVIGFALVGGVLTTKSPVKLDQTVPVARLMGEADAIVVPANSDIKTMDDLVARLKADPSKVAWAGGSIGGIDHVAAGLIAKAVGVDPKKINYVVHAGGGEVLASTLGGHATVGISGYEEFRAQVEAGQLRALAVTGDARIPGVDVPTLKEAGVDLAVMNWRGIMAHPKLADEDREALGKAIATLVKTPEWRAALEKRGWIDTYLPAEEFGAFLADEQKRVESALKEVGLL</sequence>
<dbReference type="PIRSF" id="PIRSF017082">
    <property type="entry name" value="YflP"/>
    <property type="match status" value="1"/>
</dbReference>
<organism evidence="3 4">
    <name type="scientific">Rhizobium fredii</name>
    <name type="common">Sinorhizobium fredii</name>
    <dbReference type="NCBI Taxonomy" id="380"/>
    <lineage>
        <taxon>Bacteria</taxon>
        <taxon>Pseudomonadati</taxon>
        <taxon>Pseudomonadota</taxon>
        <taxon>Alphaproteobacteria</taxon>
        <taxon>Hyphomicrobiales</taxon>
        <taxon>Rhizobiaceae</taxon>
        <taxon>Sinorhizobium/Ensifer group</taxon>
        <taxon>Sinorhizobium</taxon>
    </lineage>
</organism>
<dbReference type="RefSeq" id="WP_097524744.1">
    <property type="nucleotide sequence ID" value="NZ_CP024307.1"/>
</dbReference>
<accession>A0A2L0H472</accession>
<dbReference type="Gene3D" id="3.40.190.10">
    <property type="entry name" value="Periplasmic binding protein-like II"/>
    <property type="match status" value="1"/>
</dbReference>
<protein>
    <submittedName>
        <fullName evidence="3">TctC family tripartite tricarboxylate transporter protein</fullName>
    </submittedName>
</protein>
<feature type="chain" id="PRO_5014765919" evidence="2">
    <location>
        <begin position="32"/>
        <end position="327"/>
    </location>
</feature>